<feature type="domain" description="HpcH/HpaI aldolase/citrate lyase" evidence="7">
    <location>
        <begin position="2"/>
        <end position="229"/>
    </location>
</feature>
<dbReference type="PANTHER" id="PTHR32308">
    <property type="entry name" value="LYASE BETA SUBUNIT, PUTATIVE (AFU_ORTHOLOGUE AFUA_4G13030)-RELATED"/>
    <property type="match status" value="1"/>
</dbReference>
<evidence type="ECO:0000313" key="8">
    <source>
        <dbReference type="EMBL" id="CAA9364641.1"/>
    </source>
</evidence>
<evidence type="ECO:0000256" key="5">
    <source>
        <dbReference type="PIRSR" id="PIRSR015582-1"/>
    </source>
</evidence>
<evidence type="ECO:0000256" key="2">
    <source>
        <dbReference type="ARBA" id="ARBA00005568"/>
    </source>
</evidence>
<feature type="binding site" evidence="5">
    <location>
        <position position="65"/>
    </location>
    <ligand>
        <name>substrate</name>
    </ligand>
</feature>
<evidence type="ECO:0000259" key="7">
    <source>
        <dbReference type="Pfam" id="PF03328"/>
    </source>
</evidence>
<dbReference type="EC" id="4.1.3.4" evidence="8"/>
<dbReference type="AlphaFoldDB" id="A0A6J4MNV2"/>
<feature type="binding site" evidence="5">
    <location>
        <position position="129"/>
    </location>
    <ligand>
        <name>substrate</name>
    </ligand>
</feature>
<dbReference type="InterPro" id="IPR011206">
    <property type="entry name" value="Citrate_lyase_beta/mcl1/mcl2"/>
</dbReference>
<reference evidence="8" key="1">
    <citation type="submission" date="2020-02" db="EMBL/GenBank/DDBJ databases">
        <authorList>
            <person name="Meier V. D."/>
        </authorList>
    </citation>
    <scope>NUCLEOTIDE SEQUENCE</scope>
    <source>
        <strain evidence="8">AVDCRST_MAG90</strain>
    </source>
</reference>
<proteinExistence type="inferred from homology"/>
<keyword evidence="8" id="KW-0456">Lyase</keyword>
<evidence type="ECO:0000256" key="1">
    <source>
        <dbReference type="ARBA" id="ARBA00001946"/>
    </source>
</evidence>
<accession>A0A6J4MNV2</accession>
<dbReference type="GO" id="GO:0004419">
    <property type="term" value="F:hydroxymethylglutaryl-CoA lyase activity"/>
    <property type="evidence" value="ECO:0007669"/>
    <property type="project" value="UniProtKB-EC"/>
</dbReference>
<keyword evidence="3 6" id="KW-0479">Metal-binding</keyword>
<dbReference type="GO" id="GO:0000287">
    <property type="term" value="F:magnesium ion binding"/>
    <property type="evidence" value="ECO:0007669"/>
    <property type="project" value="TreeGrafter"/>
</dbReference>
<comment type="cofactor">
    <cofactor evidence="1">
        <name>Mg(2+)</name>
        <dbReference type="ChEBI" id="CHEBI:18420"/>
    </cofactor>
</comment>
<name>A0A6J4MNV2_9HYPH</name>
<comment type="similarity">
    <text evidence="2">Belongs to the HpcH/HpaI aldolase family.</text>
</comment>
<feature type="binding site" evidence="6">
    <location>
        <position position="156"/>
    </location>
    <ligand>
        <name>Mg(2+)</name>
        <dbReference type="ChEBI" id="CHEBI:18420"/>
    </ligand>
</feature>
<dbReference type="SUPFAM" id="SSF51621">
    <property type="entry name" value="Phosphoenolpyruvate/pyruvate domain"/>
    <property type="match status" value="1"/>
</dbReference>
<dbReference type="InterPro" id="IPR015813">
    <property type="entry name" value="Pyrv/PenolPyrv_kinase-like_dom"/>
</dbReference>
<protein>
    <submittedName>
        <fullName evidence="8">Hydroxymethylglutaryl-CoA lyase</fullName>
        <ecNumber evidence="8">4.1.3.4</ecNumber>
    </submittedName>
</protein>
<dbReference type="PIRSF" id="PIRSF015582">
    <property type="entry name" value="Cit_lyase_B"/>
    <property type="match status" value="1"/>
</dbReference>
<organism evidence="8">
    <name type="scientific">uncultured Microvirga sp</name>
    <dbReference type="NCBI Taxonomy" id="412392"/>
    <lineage>
        <taxon>Bacteria</taxon>
        <taxon>Pseudomonadati</taxon>
        <taxon>Pseudomonadota</taxon>
        <taxon>Alphaproteobacteria</taxon>
        <taxon>Hyphomicrobiales</taxon>
        <taxon>Methylobacteriaceae</taxon>
        <taxon>Microvirga</taxon>
        <taxon>environmental samples</taxon>
    </lineage>
</organism>
<evidence type="ECO:0000256" key="6">
    <source>
        <dbReference type="PIRSR" id="PIRSR015582-2"/>
    </source>
</evidence>
<dbReference type="Pfam" id="PF03328">
    <property type="entry name" value="HpcH_HpaI"/>
    <property type="match status" value="1"/>
</dbReference>
<keyword evidence="4 6" id="KW-0460">Magnesium</keyword>
<feature type="binding site" evidence="6">
    <location>
        <position position="129"/>
    </location>
    <ligand>
        <name>Mg(2+)</name>
        <dbReference type="ChEBI" id="CHEBI:18420"/>
    </ligand>
</feature>
<dbReference type="EMBL" id="CADCUC010000696">
    <property type="protein sequence ID" value="CAA9364641.1"/>
    <property type="molecule type" value="Genomic_DNA"/>
</dbReference>
<dbReference type="GO" id="GO:0006107">
    <property type="term" value="P:oxaloacetate metabolic process"/>
    <property type="evidence" value="ECO:0007669"/>
    <property type="project" value="TreeGrafter"/>
</dbReference>
<dbReference type="InterPro" id="IPR040442">
    <property type="entry name" value="Pyrv_kinase-like_dom_sf"/>
</dbReference>
<dbReference type="InterPro" id="IPR005000">
    <property type="entry name" value="Aldolase/citrate-lyase_domain"/>
</dbReference>
<evidence type="ECO:0000256" key="4">
    <source>
        <dbReference type="ARBA" id="ARBA00022842"/>
    </source>
</evidence>
<sequence length="312" mass="32046">MRSLLFVPGDSARKLDKSLGSGADALILDLEDSVAPAGKAAARSTTAAFIQAARRETSRPRLFVRVNGLTTGLIDGDLDAVMAAGPDGIMLPKTVGGPDLSHLGAKLAVREAEYGLDDGATTILAIATENARGVFALGTLAGASHRLAGVAWGGEDLAADLGAEANRDAAGGYTAPFRLARSLTLLAAAGAEVDAIDSVYTDFRDLAGLAAECRDARRDGFGAKMAIHPAQVPVINEAFTPSHDALVRARAIVALFAAAPGVGVVGLDGQMIDRPHLKQAERLLARAAGATGAAERAEPGTRTVLARMPRIN</sequence>
<evidence type="ECO:0000256" key="3">
    <source>
        <dbReference type="ARBA" id="ARBA00022723"/>
    </source>
</evidence>
<gene>
    <name evidence="8" type="ORF">AVDCRST_MAG90-3311</name>
</gene>
<dbReference type="Gene3D" id="3.20.20.60">
    <property type="entry name" value="Phosphoenolpyruvate-binding domains"/>
    <property type="match status" value="1"/>
</dbReference>
<dbReference type="PANTHER" id="PTHR32308:SF0">
    <property type="entry name" value="HPCH_HPAI ALDOLASE_CITRATE LYASE DOMAIN-CONTAINING PROTEIN"/>
    <property type="match status" value="1"/>
</dbReference>